<proteinExistence type="predicted"/>
<dbReference type="GO" id="GO:0003989">
    <property type="term" value="F:acetyl-CoA carboxylase activity"/>
    <property type="evidence" value="ECO:0007669"/>
    <property type="project" value="InterPro"/>
</dbReference>
<name>A0A9W6SQF4_9ACTN</name>
<keyword evidence="2" id="KW-1185">Reference proteome</keyword>
<dbReference type="Proteomes" id="UP001165079">
    <property type="component" value="Unassembled WGS sequence"/>
</dbReference>
<evidence type="ECO:0008006" key="3">
    <source>
        <dbReference type="Google" id="ProtNLM"/>
    </source>
</evidence>
<sequence length="58" mass="6031">MQVVRGAVTPEELAAVYVVLAARARAGSPPPPAPTPAWSDPGLRLGAVRSWRASGLPR</sequence>
<dbReference type="AlphaFoldDB" id="A0A9W6SQF4"/>
<protein>
    <recommendedName>
        <fullName evidence="3">Acyl-CoA carboxylase subunit epsilon</fullName>
    </recommendedName>
</protein>
<dbReference type="Pfam" id="PF13822">
    <property type="entry name" value="ACC_epsilon"/>
    <property type="match status" value="1"/>
</dbReference>
<evidence type="ECO:0000313" key="1">
    <source>
        <dbReference type="EMBL" id="GLZ81059.1"/>
    </source>
</evidence>
<evidence type="ECO:0000313" key="2">
    <source>
        <dbReference type="Proteomes" id="UP001165079"/>
    </source>
</evidence>
<accession>A0A9W6SQF4</accession>
<gene>
    <name evidence="1" type="ORF">Afil01_58660</name>
</gene>
<comment type="caution">
    <text evidence="1">The sequence shown here is derived from an EMBL/GenBank/DDBJ whole genome shotgun (WGS) entry which is preliminary data.</text>
</comment>
<dbReference type="InterPro" id="IPR032716">
    <property type="entry name" value="ACC_epsilon"/>
</dbReference>
<reference evidence="1" key="1">
    <citation type="submission" date="2023-03" db="EMBL/GenBank/DDBJ databases">
        <title>Actinorhabdospora filicis NBRC 111898.</title>
        <authorList>
            <person name="Ichikawa N."/>
            <person name="Sato H."/>
            <person name="Tonouchi N."/>
        </authorList>
    </citation>
    <scope>NUCLEOTIDE SEQUENCE</scope>
    <source>
        <strain evidence="1">NBRC 111898</strain>
    </source>
</reference>
<dbReference type="EMBL" id="BSTX01000004">
    <property type="protein sequence ID" value="GLZ81059.1"/>
    <property type="molecule type" value="Genomic_DNA"/>
</dbReference>
<organism evidence="1 2">
    <name type="scientific">Actinorhabdospora filicis</name>
    <dbReference type="NCBI Taxonomy" id="1785913"/>
    <lineage>
        <taxon>Bacteria</taxon>
        <taxon>Bacillati</taxon>
        <taxon>Actinomycetota</taxon>
        <taxon>Actinomycetes</taxon>
        <taxon>Micromonosporales</taxon>
        <taxon>Micromonosporaceae</taxon>
        <taxon>Actinorhabdospora</taxon>
    </lineage>
</organism>
<dbReference type="GO" id="GO:0004658">
    <property type="term" value="F:propionyl-CoA carboxylase activity"/>
    <property type="evidence" value="ECO:0007669"/>
    <property type="project" value="InterPro"/>
</dbReference>
<dbReference type="RefSeq" id="WP_285666387.1">
    <property type="nucleotide sequence ID" value="NZ_BSTX01000004.1"/>
</dbReference>